<accession>A0A0F9D371</accession>
<comment type="caution">
    <text evidence="1">The sequence shown here is derived from an EMBL/GenBank/DDBJ whole genome shotgun (WGS) entry which is preliminary data.</text>
</comment>
<name>A0A0F9D371_9ZZZZ</name>
<proteinExistence type="predicted"/>
<reference evidence="1" key="1">
    <citation type="journal article" date="2015" name="Nature">
        <title>Complex archaea that bridge the gap between prokaryotes and eukaryotes.</title>
        <authorList>
            <person name="Spang A."/>
            <person name="Saw J.H."/>
            <person name="Jorgensen S.L."/>
            <person name="Zaremba-Niedzwiedzka K."/>
            <person name="Martijn J."/>
            <person name="Lind A.E."/>
            <person name="van Eijk R."/>
            <person name="Schleper C."/>
            <person name="Guy L."/>
            <person name="Ettema T.J."/>
        </authorList>
    </citation>
    <scope>NUCLEOTIDE SEQUENCE</scope>
</reference>
<gene>
    <name evidence="1" type="ORF">LCGC14_2249970</name>
</gene>
<feature type="non-terminal residue" evidence="1">
    <location>
        <position position="78"/>
    </location>
</feature>
<dbReference type="AlphaFoldDB" id="A0A0F9D371"/>
<sequence>MKRILSVLILILVSTCAWGQGSAIPPYITQYWRSVLDEPNPVHQPLSADSTTFFQLKDQAGNVDFNYDSTNGRVSIGT</sequence>
<protein>
    <submittedName>
        <fullName evidence="1">Uncharacterized protein</fullName>
    </submittedName>
</protein>
<organism evidence="1">
    <name type="scientific">marine sediment metagenome</name>
    <dbReference type="NCBI Taxonomy" id="412755"/>
    <lineage>
        <taxon>unclassified sequences</taxon>
        <taxon>metagenomes</taxon>
        <taxon>ecological metagenomes</taxon>
    </lineage>
</organism>
<dbReference type="EMBL" id="LAZR01030646">
    <property type="protein sequence ID" value="KKL55984.1"/>
    <property type="molecule type" value="Genomic_DNA"/>
</dbReference>
<evidence type="ECO:0000313" key="1">
    <source>
        <dbReference type="EMBL" id="KKL55984.1"/>
    </source>
</evidence>